<dbReference type="Proteomes" id="UP000598032">
    <property type="component" value="Unassembled WGS sequence"/>
</dbReference>
<dbReference type="InterPro" id="IPR006016">
    <property type="entry name" value="UspA"/>
</dbReference>
<dbReference type="SUPFAM" id="SSF52402">
    <property type="entry name" value="Adenine nucleotide alpha hydrolases-like"/>
    <property type="match status" value="1"/>
</dbReference>
<reference evidence="2 3" key="1">
    <citation type="submission" date="2020-10" db="EMBL/GenBank/DDBJ databases">
        <authorList>
            <person name="Peeters C."/>
        </authorList>
    </citation>
    <scope>NUCLEOTIDE SEQUENCE [LARGE SCALE GENOMIC DNA]</scope>
    <source>
        <strain evidence="2 3">LMG 28140</strain>
    </source>
</reference>
<dbReference type="RefSeq" id="WP_201644341.1">
    <property type="nucleotide sequence ID" value="NZ_CAJHCP010000009.1"/>
</dbReference>
<dbReference type="InterPro" id="IPR014729">
    <property type="entry name" value="Rossmann-like_a/b/a_fold"/>
</dbReference>
<gene>
    <name evidence="2" type="ORF">LMG28140_04379</name>
</gene>
<feature type="domain" description="UspA" evidence="1">
    <location>
        <begin position="1"/>
        <end position="139"/>
    </location>
</feature>
<comment type="caution">
    <text evidence="2">The sequence shown here is derived from an EMBL/GenBank/DDBJ whole genome shotgun (WGS) entry which is preliminary data.</text>
</comment>
<name>A0ABN7I430_9BURK</name>
<evidence type="ECO:0000313" key="2">
    <source>
        <dbReference type="EMBL" id="CAD6546787.1"/>
    </source>
</evidence>
<keyword evidence="3" id="KW-1185">Reference proteome</keyword>
<dbReference type="Pfam" id="PF00582">
    <property type="entry name" value="Usp"/>
    <property type="match status" value="1"/>
</dbReference>
<dbReference type="Gene3D" id="3.40.50.620">
    <property type="entry name" value="HUPs"/>
    <property type="match status" value="1"/>
</dbReference>
<accession>A0ABN7I430</accession>
<proteinExistence type="predicted"/>
<evidence type="ECO:0000313" key="3">
    <source>
        <dbReference type="Proteomes" id="UP000598032"/>
    </source>
</evidence>
<dbReference type="CDD" id="cd00293">
    <property type="entry name" value="USP-like"/>
    <property type="match status" value="1"/>
</dbReference>
<protein>
    <recommendedName>
        <fullName evidence="1">UspA domain-containing protein</fullName>
    </recommendedName>
</protein>
<organism evidence="2 3">
    <name type="scientific">Paraburkholderia metrosideri</name>
    <dbReference type="NCBI Taxonomy" id="580937"/>
    <lineage>
        <taxon>Bacteria</taxon>
        <taxon>Pseudomonadati</taxon>
        <taxon>Pseudomonadota</taxon>
        <taxon>Betaproteobacteria</taxon>
        <taxon>Burkholderiales</taxon>
        <taxon>Burkholderiaceae</taxon>
        <taxon>Paraburkholderia</taxon>
    </lineage>
</organism>
<dbReference type="EMBL" id="CAJHCP010000009">
    <property type="protein sequence ID" value="CAD6546787.1"/>
    <property type="molecule type" value="Genomic_DNA"/>
</dbReference>
<sequence length="168" mass="17860">MFTRILVAVSARSADTVLASAIEIAQKYDAQVVALHVVDPTPCYLGAADCNSGLIVDAMEAHGRKFITQIWNQLDGRVRVAEVRMVTLPMSGMTMGSAIAAVADETGADMILLGARGSFLRHWLTEDVASEVMRCSGKPTQIAADSVAVSSTGRGAKRSFLKEAVFAE</sequence>
<evidence type="ECO:0000259" key="1">
    <source>
        <dbReference type="Pfam" id="PF00582"/>
    </source>
</evidence>